<dbReference type="STRING" id="7897.ENSLACP00000017771"/>
<dbReference type="GO" id="GO:0006355">
    <property type="term" value="P:regulation of DNA-templated transcription"/>
    <property type="evidence" value="ECO:0007669"/>
    <property type="project" value="TreeGrafter"/>
</dbReference>
<dbReference type="PANTHER" id="PTHR14791">
    <property type="entry name" value="BOMB/KIRA PROTEINS"/>
    <property type="match status" value="1"/>
</dbReference>
<feature type="coiled-coil region" evidence="6">
    <location>
        <begin position="260"/>
        <end position="287"/>
    </location>
</feature>
<reference evidence="11" key="1">
    <citation type="submission" date="2011-08" db="EMBL/GenBank/DDBJ databases">
        <title>The draft genome of Latimeria chalumnae.</title>
        <authorList>
            <person name="Di Palma F."/>
            <person name="Alfoldi J."/>
            <person name="Johnson J."/>
            <person name="Berlin A."/>
            <person name="Gnerre S."/>
            <person name="Jaffe D."/>
            <person name="MacCallum I."/>
            <person name="Young S."/>
            <person name="Walker B.J."/>
            <person name="Lander E."/>
            <person name="Lindblad-Toh K."/>
        </authorList>
    </citation>
    <scope>NUCLEOTIDE SEQUENCE [LARGE SCALE GENOMIC DNA]</scope>
    <source>
        <strain evidence="11">Wild caught</strain>
    </source>
</reference>
<accession>H3B7A0</accession>
<feature type="region of interest" description="Disordered" evidence="7">
    <location>
        <begin position="905"/>
        <end position="938"/>
    </location>
</feature>
<keyword evidence="3" id="KW-0805">Transcription regulation</keyword>
<reference evidence="10" key="2">
    <citation type="submission" date="2025-08" db="UniProtKB">
        <authorList>
            <consortium name="Ensembl"/>
        </authorList>
    </citation>
    <scope>IDENTIFICATION</scope>
</reference>
<dbReference type="AlphaFoldDB" id="H3B7A0"/>
<dbReference type="PROSITE" id="PS50020">
    <property type="entry name" value="WW_DOMAIN_2"/>
    <property type="match status" value="1"/>
</dbReference>
<feature type="coiled-coil region" evidence="6">
    <location>
        <begin position="319"/>
        <end position="381"/>
    </location>
</feature>
<dbReference type="GO" id="GO:0019900">
    <property type="term" value="F:kinase binding"/>
    <property type="evidence" value="ECO:0007669"/>
    <property type="project" value="TreeGrafter"/>
</dbReference>
<dbReference type="Gene3D" id="2.20.70.10">
    <property type="match status" value="1"/>
</dbReference>
<keyword evidence="4 6" id="KW-0175">Coiled coil</keyword>
<dbReference type="EMBL" id="AFYH01036524">
    <property type="status" value="NOT_ANNOTATED_CDS"/>
    <property type="molecule type" value="Genomic_DNA"/>
</dbReference>
<comment type="subcellular location">
    <subcellularLocation>
        <location evidence="1">Cytoplasm</location>
    </subcellularLocation>
</comment>
<dbReference type="FunCoup" id="H3B7A0">
    <property type="interactions" value="1129"/>
</dbReference>
<dbReference type="GeneTree" id="ENSGT00410000025556"/>
<dbReference type="GO" id="GO:0032475">
    <property type="term" value="P:otolith formation"/>
    <property type="evidence" value="ECO:0007669"/>
    <property type="project" value="Ensembl"/>
</dbReference>
<feature type="compositionally biased region" description="Acidic residues" evidence="7">
    <location>
        <begin position="800"/>
        <end position="828"/>
    </location>
</feature>
<dbReference type="GO" id="GO:0060090">
    <property type="term" value="F:molecular adaptor activity"/>
    <property type="evidence" value="ECO:0007669"/>
    <property type="project" value="TreeGrafter"/>
</dbReference>
<dbReference type="SUPFAM" id="SSF49562">
    <property type="entry name" value="C2 domain (Calcium/lipid-binding domain, CaLB)"/>
    <property type="match status" value="1"/>
</dbReference>
<keyword evidence="5" id="KW-0804">Transcription</keyword>
<proteinExistence type="predicted"/>
<dbReference type="Proteomes" id="UP000008672">
    <property type="component" value="Unassembled WGS sequence"/>
</dbReference>
<evidence type="ECO:0000259" key="9">
    <source>
        <dbReference type="PROSITE" id="PS50020"/>
    </source>
</evidence>
<feature type="domain" description="C2" evidence="8">
    <location>
        <begin position="613"/>
        <end position="736"/>
    </location>
</feature>
<keyword evidence="2" id="KW-0963">Cytoplasm</keyword>
<evidence type="ECO:0000256" key="7">
    <source>
        <dbReference type="SAM" id="MobiDB-lite"/>
    </source>
</evidence>
<dbReference type="InterPro" id="IPR036020">
    <property type="entry name" value="WW_dom_sf"/>
</dbReference>
<dbReference type="HOGENOM" id="CLU_005420_0_0_1"/>
<dbReference type="GO" id="GO:0035330">
    <property type="term" value="P:regulation of hippo signaling"/>
    <property type="evidence" value="ECO:0007669"/>
    <property type="project" value="TreeGrafter"/>
</dbReference>
<gene>
    <name evidence="10" type="primary">WWC1</name>
</gene>
<dbReference type="EMBL" id="AFYH01036525">
    <property type="status" value="NOT_ANNOTATED_CDS"/>
    <property type="molecule type" value="Genomic_DNA"/>
</dbReference>
<dbReference type="CDD" id="cd08680">
    <property type="entry name" value="C2_Kibra"/>
    <property type="match status" value="1"/>
</dbReference>
<dbReference type="InterPro" id="IPR001202">
    <property type="entry name" value="WW_dom"/>
</dbReference>
<dbReference type="PROSITE" id="PS50004">
    <property type="entry name" value="C2"/>
    <property type="match status" value="1"/>
</dbReference>
<dbReference type="InterPro" id="IPR037771">
    <property type="entry name" value="C2_WWC"/>
</dbReference>
<dbReference type="EMBL" id="AFYH01036522">
    <property type="status" value="NOT_ANNOTATED_CDS"/>
    <property type="molecule type" value="Genomic_DNA"/>
</dbReference>
<dbReference type="GO" id="GO:0005737">
    <property type="term" value="C:cytoplasm"/>
    <property type="evidence" value="ECO:0007669"/>
    <property type="project" value="UniProtKB-SubCell"/>
</dbReference>
<feature type="compositionally biased region" description="Polar residues" evidence="7">
    <location>
        <begin position="913"/>
        <end position="923"/>
    </location>
</feature>
<feature type="compositionally biased region" description="Basic and acidic residues" evidence="7">
    <location>
        <begin position="829"/>
        <end position="846"/>
    </location>
</feature>
<dbReference type="InParanoid" id="H3B7A0"/>
<dbReference type="InterPro" id="IPR051105">
    <property type="entry name" value="WWC/KIBRA_Hippo_Reg"/>
</dbReference>
<dbReference type="PANTHER" id="PTHR14791:SF22">
    <property type="entry name" value="PROTEIN KIBRA"/>
    <property type="match status" value="1"/>
</dbReference>
<evidence type="ECO:0000256" key="1">
    <source>
        <dbReference type="ARBA" id="ARBA00004496"/>
    </source>
</evidence>
<name>H3B7A0_LATCH</name>
<dbReference type="OMA" id="TPRMGPF"/>
<dbReference type="Pfam" id="PF00397">
    <property type="entry name" value="WW"/>
    <property type="match status" value="1"/>
</dbReference>
<dbReference type="eggNOG" id="KOG3209">
    <property type="taxonomic scope" value="Eukaryota"/>
</dbReference>
<dbReference type="Ensembl" id="ENSLACT00000017901.1">
    <property type="protein sequence ID" value="ENSLACP00000017771.1"/>
    <property type="gene ID" value="ENSLACG00000015650.1"/>
</dbReference>
<dbReference type="CDD" id="cd00201">
    <property type="entry name" value="WW"/>
    <property type="match status" value="1"/>
</dbReference>
<dbReference type="EMBL" id="AFYH01036521">
    <property type="status" value="NOT_ANNOTATED_CDS"/>
    <property type="molecule type" value="Genomic_DNA"/>
</dbReference>
<dbReference type="InterPro" id="IPR000008">
    <property type="entry name" value="C2_dom"/>
</dbReference>
<dbReference type="EMBL" id="AFYH01036527">
    <property type="status" value="NOT_ANNOTATED_CDS"/>
    <property type="molecule type" value="Genomic_DNA"/>
</dbReference>
<evidence type="ECO:0000256" key="3">
    <source>
        <dbReference type="ARBA" id="ARBA00023015"/>
    </source>
</evidence>
<dbReference type="Bgee" id="ENSLACG00000015650">
    <property type="expression patterns" value="Expressed in pelvic fin"/>
</dbReference>
<dbReference type="GO" id="GO:0046621">
    <property type="term" value="P:negative regulation of organ growth"/>
    <property type="evidence" value="ECO:0007669"/>
    <property type="project" value="TreeGrafter"/>
</dbReference>
<evidence type="ECO:0000256" key="2">
    <source>
        <dbReference type="ARBA" id="ARBA00022490"/>
    </source>
</evidence>
<dbReference type="GO" id="GO:0071599">
    <property type="term" value="P:otic vesicle development"/>
    <property type="evidence" value="ECO:0007669"/>
    <property type="project" value="Ensembl"/>
</dbReference>
<evidence type="ECO:0000313" key="10">
    <source>
        <dbReference type="Ensembl" id="ENSLACP00000017771.1"/>
    </source>
</evidence>
<feature type="domain" description="WW" evidence="9">
    <location>
        <begin position="14"/>
        <end position="47"/>
    </location>
</feature>
<dbReference type="EMBL" id="AFYH01036526">
    <property type="status" value="NOT_ANNOTATED_CDS"/>
    <property type="molecule type" value="Genomic_DNA"/>
</dbReference>
<dbReference type="GO" id="GO:0016477">
    <property type="term" value="P:cell migration"/>
    <property type="evidence" value="ECO:0007669"/>
    <property type="project" value="TreeGrafter"/>
</dbReference>
<dbReference type="SMART" id="SM00456">
    <property type="entry name" value="WW"/>
    <property type="match status" value="1"/>
</dbReference>
<keyword evidence="11" id="KW-1185">Reference proteome</keyword>
<feature type="compositionally biased region" description="Polar residues" evidence="7">
    <location>
        <begin position="865"/>
        <end position="874"/>
    </location>
</feature>
<reference evidence="10" key="3">
    <citation type="submission" date="2025-09" db="UniProtKB">
        <authorList>
            <consortium name="Ensembl"/>
        </authorList>
    </citation>
    <scope>IDENTIFICATION</scope>
</reference>
<protein>
    <submittedName>
        <fullName evidence="10">WW and C2 domain containing 1</fullName>
    </submittedName>
</protein>
<dbReference type="InterPro" id="IPR057747">
    <property type="entry name" value="WWC1_hairpin"/>
</dbReference>
<sequence length="1067" mass="120573">RYTKPLTFADCIGDELPLGWEEAYDPQVGVYYIDHNTKTTHIEDPRVQWRREQERMLKDYLVVAQDAVTAQKEIYQVKQQRLELAQQEYRQLYEVWKEKSTSQTSLVSGSSSSSKYDPDILKAEIATTKSRVYKLKREMTHIKQELQYKEEGFQTLKKIEQKMSGADYKLDEAQAILSEVKVIKKAISSGEREKRDLLQSLARLKEGFFVDKGSQSDLWASDTSLQRSDPCIARHYSDVGSQTDLSGNVSTSNINKLAEKVRMRLKYEEAQKRIANIKIQLARLEANIWPGLLDSDRDQLILINEKEELLKEMQFINPRKWDQREVERLESERRRLEEDLQAARNTQSKALTERLKLSCKRNKLVKELEETAQEMATLHTQLKSLSTSTLSLSSDSSRGSLTSSRGSLATSSQGSSTSVSFTDLYCDQLEQADSDYQYKLDFLLQEGSTGFRPSVSITTIHENEVAKTRNNTDPTSRMQALRALSETPKSLTSLSPRSSLSSLSPPCSPLVMDSHLSGDAFLSHTDFEDTELNSNLAELNLSTGTINCRLQSSEADITPQGGNAGAIQRGAHVSAAVSDESVACDSGVYEACMKRTREFDLTVFDDDEAGTFGTAQIQIGLQYDDKKKRFKIFVMQLCNVGALTQQQDQKIYVRVAVLPCSETTSCLFRTESLGPSDTLVYKELFWVSISHSALCRKTLRIDVCSVKQSHHEHCLGGAEISLAEVNCSGEKSTCWYNLLADKHLKKQSKKSTGVHASTEASTIESKDSVSVLLAQTAVELETVEKTLPEDGNTLTSENNWYEDDPVGEEDNSSESDAKEEEGEFPEEASWEREEMSAETQVDKETNTEGPAQVPSVVRPKDRRSANQPQTTFVRGSTIIRSKTFSPGPQSQYVCLVRKIKLKSSMSSSMKVPLQNNSSCTGAKTEQKPEKKLKRLRKRRNKSYKISLQVKWEPSSVYQASLSAFYSKVKEVTHTQNGQTKYKYYMPVNTSLESRHSLFTRLYSKHADIKEQKRELCAEKVMKAAAKDVRRLRGRNQKEPLEMQSFREKMVFFTRPRIDIPSLAADDV</sequence>
<dbReference type="EMBL" id="AFYH01036519">
    <property type="status" value="NOT_ANNOTATED_CDS"/>
    <property type="molecule type" value="Genomic_DNA"/>
</dbReference>
<dbReference type="Gene3D" id="2.60.40.150">
    <property type="entry name" value="C2 domain"/>
    <property type="match status" value="1"/>
</dbReference>
<dbReference type="Pfam" id="PF25802">
    <property type="entry name" value="WWC1"/>
    <property type="match status" value="1"/>
</dbReference>
<feature type="region of interest" description="Disordered" evidence="7">
    <location>
        <begin position="389"/>
        <end position="419"/>
    </location>
</feature>
<dbReference type="SUPFAM" id="SSF51045">
    <property type="entry name" value="WW domain"/>
    <property type="match status" value="1"/>
</dbReference>
<dbReference type="EMBL" id="AFYH01036520">
    <property type="status" value="NOT_ANNOTATED_CDS"/>
    <property type="molecule type" value="Genomic_DNA"/>
</dbReference>
<evidence type="ECO:0000313" key="11">
    <source>
        <dbReference type="Proteomes" id="UP000008672"/>
    </source>
</evidence>
<feature type="region of interest" description="Disordered" evidence="7">
    <location>
        <begin position="783"/>
        <end position="874"/>
    </location>
</feature>
<dbReference type="InterPro" id="IPR035892">
    <property type="entry name" value="C2_domain_sf"/>
</dbReference>
<evidence type="ECO:0000256" key="4">
    <source>
        <dbReference type="ARBA" id="ARBA00023054"/>
    </source>
</evidence>
<organism evidence="10 11">
    <name type="scientific">Latimeria chalumnae</name>
    <name type="common">Coelacanth</name>
    <dbReference type="NCBI Taxonomy" id="7897"/>
    <lineage>
        <taxon>Eukaryota</taxon>
        <taxon>Metazoa</taxon>
        <taxon>Chordata</taxon>
        <taxon>Craniata</taxon>
        <taxon>Vertebrata</taxon>
        <taxon>Euteleostomi</taxon>
        <taxon>Coelacanthiformes</taxon>
        <taxon>Coelacanthidae</taxon>
        <taxon>Latimeria</taxon>
    </lineage>
</organism>
<evidence type="ECO:0000256" key="6">
    <source>
        <dbReference type="SAM" id="Coils"/>
    </source>
</evidence>
<evidence type="ECO:0000256" key="5">
    <source>
        <dbReference type="ARBA" id="ARBA00023163"/>
    </source>
</evidence>
<dbReference type="EMBL" id="AFYH01036523">
    <property type="status" value="NOT_ANNOTATED_CDS"/>
    <property type="molecule type" value="Genomic_DNA"/>
</dbReference>
<evidence type="ECO:0000259" key="8">
    <source>
        <dbReference type="PROSITE" id="PS50004"/>
    </source>
</evidence>